<keyword evidence="4 5" id="KW-0505">Motor protein</keyword>
<dbReference type="GO" id="GO:0005524">
    <property type="term" value="F:ATP binding"/>
    <property type="evidence" value="ECO:0007669"/>
    <property type="project" value="UniProtKB-UniRule"/>
</dbReference>
<dbReference type="FunFam" id="3.40.850.10:FF:000143">
    <property type="entry name" value="Unplaced genomic scaffold supercont2.12, whole genome shotgun sequence"/>
    <property type="match status" value="1"/>
</dbReference>
<feature type="domain" description="Kinesin motor" evidence="8">
    <location>
        <begin position="177"/>
        <end position="508"/>
    </location>
</feature>
<dbReference type="Pfam" id="PF00225">
    <property type="entry name" value="Kinesin"/>
    <property type="match status" value="1"/>
</dbReference>
<dbReference type="Gene3D" id="3.40.850.10">
    <property type="entry name" value="Kinesin motor domain"/>
    <property type="match status" value="1"/>
</dbReference>
<evidence type="ECO:0000256" key="7">
    <source>
        <dbReference type="SAM" id="MobiDB-lite"/>
    </source>
</evidence>
<protein>
    <submittedName>
        <fullName evidence="9">Kinesin motor domain-containing protein</fullName>
    </submittedName>
</protein>
<feature type="coiled-coil region" evidence="6">
    <location>
        <begin position="1353"/>
        <end position="1387"/>
    </location>
</feature>
<evidence type="ECO:0000256" key="1">
    <source>
        <dbReference type="ARBA" id="ARBA00022741"/>
    </source>
</evidence>
<feature type="region of interest" description="Disordered" evidence="7">
    <location>
        <begin position="1481"/>
        <end position="1525"/>
    </location>
</feature>
<keyword evidence="2 5" id="KW-0067">ATP-binding</keyword>
<comment type="caution">
    <text evidence="9">The sequence shown here is derived from an EMBL/GenBank/DDBJ whole genome shotgun (WGS) entry which is preliminary data.</text>
</comment>
<keyword evidence="3 6" id="KW-0175">Coiled coil</keyword>
<name>A0AAD9D0Z0_PAPLA</name>
<evidence type="ECO:0000313" key="9">
    <source>
        <dbReference type="EMBL" id="KAK1924369.1"/>
    </source>
</evidence>
<evidence type="ECO:0000256" key="6">
    <source>
        <dbReference type="SAM" id="Coils"/>
    </source>
</evidence>
<feature type="coiled-coil region" evidence="6">
    <location>
        <begin position="838"/>
        <end position="1021"/>
    </location>
</feature>
<evidence type="ECO:0000259" key="8">
    <source>
        <dbReference type="PROSITE" id="PS50067"/>
    </source>
</evidence>
<feature type="coiled-coil region" evidence="6">
    <location>
        <begin position="1047"/>
        <end position="1282"/>
    </location>
</feature>
<feature type="region of interest" description="Disordered" evidence="7">
    <location>
        <begin position="1"/>
        <end position="94"/>
    </location>
</feature>
<feature type="region of interest" description="Disordered" evidence="7">
    <location>
        <begin position="1394"/>
        <end position="1429"/>
    </location>
</feature>
<dbReference type="SMART" id="SM00129">
    <property type="entry name" value="KISc"/>
    <property type="match status" value="1"/>
</dbReference>
<feature type="compositionally biased region" description="Low complexity" evidence="7">
    <location>
        <begin position="57"/>
        <end position="66"/>
    </location>
</feature>
<dbReference type="Proteomes" id="UP001182556">
    <property type="component" value="Unassembled WGS sequence"/>
</dbReference>
<dbReference type="PANTHER" id="PTHR47968:SF75">
    <property type="entry name" value="CENTROMERE-ASSOCIATED PROTEIN E"/>
    <property type="match status" value="1"/>
</dbReference>
<feature type="compositionally biased region" description="Basic residues" evidence="7">
    <location>
        <begin position="43"/>
        <end position="52"/>
    </location>
</feature>
<dbReference type="SUPFAM" id="SSF52540">
    <property type="entry name" value="P-loop containing nucleoside triphosphate hydrolases"/>
    <property type="match status" value="1"/>
</dbReference>
<evidence type="ECO:0000256" key="4">
    <source>
        <dbReference type="ARBA" id="ARBA00023175"/>
    </source>
</evidence>
<keyword evidence="10" id="KW-1185">Reference proteome</keyword>
<feature type="coiled-coil region" evidence="6">
    <location>
        <begin position="555"/>
        <end position="582"/>
    </location>
</feature>
<dbReference type="InterPro" id="IPR027417">
    <property type="entry name" value="P-loop_NTPase"/>
</dbReference>
<comment type="similarity">
    <text evidence="5">Belongs to the TRAFAC class myosin-kinesin ATPase superfamily. Kinesin family.</text>
</comment>
<dbReference type="GO" id="GO:0007018">
    <property type="term" value="P:microtubule-based movement"/>
    <property type="evidence" value="ECO:0007669"/>
    <property type="project" value="InterPro"/>
</dbReference>
<dbReference type="PROSITE" id="PS00411">
    <property type="entry name" value="KINESIN_MOTOR_1"/>
    <property type="match status" value="1"/>
</dbReference>
<keyword evidence="1 5" id="KW-0547">Nucleotide-binding</keyword>
<dbReference type="PANTHER" id="PTHR47968">
    <property type="entry name" value="CENTROMERE PROTEIN E"/>
    <property type="match status" value="1"/>
</dbReference>
<dbReference type="InterPro" id="IPR036961">
    <property type="entry name" value="Kinesin_motor_dom_sf"/>
</dbReference>
<reference evidence="9" key="1">
    <citation type="submission" date="2023-02" db="EMBL/GenBank/DDBJ databases">
        <title>Identification and recombinant expression of a fungal hydrolase from Papiliotrema laurentii that hydrolyzes apple cutin and clears colloidal polyester polyurethane.</title>
        <authorList>
            <consortium name="DOE Joint Genome Institute"/>
            <person name="Roman V.A."/>
            <person name="Bojanowski C."/>
            <person name="Crable B.R."/>
            <person name="Wagner D.N."/>
            <person name="Hung C.S."/>
            <person name="Nadeau L.J."/>
            <person name="Schratz L."/>
            <person name="Haridas S."/>
            <person name="Pangilinan J."/>
            <person name="Lipzen A."/>
            <person name="Na H."/>
            <person name="Yan M."/>
            <person name="Ng V."/>
            <person name="Grigoriev I.V."/>
            <person name="Spatafora J.W."/>
            <person name="Barlow D."/>
            <person name="Biffinger J."/>
            <person name="Kelley-Loughnane N."/>
            <person name="Varaljay V.A."/>
            <person name="Crookes-Goodson W.J."/>
        </authorList>
    </citation>
    <scope>NUCLEOTIDE SEQUENCE</scope>
    <source>
        <strain evidence="9">5307AH</strain>
    </source>
</reference>
<feature type="compositionally biased region" description="Basic residues" evidence="7">
    <location>
        <begin position="1"/>
        <end position="12"/>
    </location>
</feature>
<proteinExistence type="inferred from homology"/>
<evidence type="ECO:0000313" key="10">
    <source>
        <dbReference type="Proteomes" id="UP001182556"/>
    </source>
</evidence>
<feature type="coiled-coil region" evidence="6">
    <location>
        <begin position="662"/>
        <end position="809"/>
    </location>
</feature>
<feature type="binding site" evidence="5">
    <location>
        <begin position="266"/>
        <end position="273"/>
    </location>
    <ligand>
        <name>ATP</name>
        <dbReference type="ChEBI" id="CHEBI:30616"/>
    </ligand>
</feature>
<evidence type="ECO:0000256" key="2">
    <source>
        <dbReference type="ARBA" id="ARBA00022840"/>
    </source>
</evidence>
<accession>A0AAD9D0Z0</accession>
<dbReference type="GO" id="GO:0008017">
    <property type="term" value="F:microtubule binding"/>
    <property type="evidence" value="ECO:0007669"/>
    <property type="project" value="InterPro"/>
</dbReference>
<evidence type="ECO:0000256" key="5">
    <source>
        <dbReference type="PROSITE-ProRule" id="PRU00283"/>
    </source>
</evidence>
<feature type="region of interest" description="Disordered" evidence="7">
    <location>
        <begin position="1444"/>
        <end position="1463"/>
    </location>
</feature>
<dbReference type="InterPro" id="IPR027640">
    <property type="entry name" value="Kinesin-like_fam"/>
</dbReference>
<dbReference type="PRINTS" id="PR00380">
    <property type="entry name" value="KINESINHEAVY"/>
</dbReference>
<gene>
    <name evidence="9" type="ORF">DB88DRAFT_490156</name>
</gene>
<dbReference type="InterPro" id="IPR019821">
    <property type="entry name" value="Kinesin_motor_CS"/>
</dbReference>
<evidence type="ECO:0000256" key="3">
    <source>
        <dbReference type="ARBA" id="ARBA00023054"/>
    </source>
</evidence>
<dbReference type="InterPro" id="IPR001752">
    <property type="entry name" value="Kinesin_motor_dom"/>
</dbReference>
<dbReference type="GO" id="GO:0003777">
    <property type="term" value="F:microtubule motor activity"/>
    <property type="evidence" value="ECO:0007669"/>
    <property type="project" value="InterPro"/>
</dbReference>
<dbReference type="EMBL" id="JAODAN010000005">
    <property type="protein sequence ID" value="KAK1924369.1"/>
    <property type="molecule type" value="Genomic_DNA"/>
</dbReference>
<dbReference type="PROSITE" id="PS50067">
    <property type="entry name" value="KINESIN_MOTOR_2"/>
    <property type="match status" value="1"/>
</dbReference>
<sequence>MSSTPPKHRSLTRQRSAPSIAIGIPPSLPDHLLPPITPPYHIKPIRTPKRIHRGDVSSSAPSSSGDTDTEEESRQSTPQPALIVTPTRSPTSKRRVIGTMEPMSVGRAKAGSKRDTLQSRLQAVAKVRPSQSLDTLHAIPPVPPLPGFPASPSRVRVAASNLLSSPEKTKQTSRNDKVIVCVRVKPTESPFARLAYETSATSISLSDSHPNVIKRGGKAGREDEYTYTFDMLLQYPSRTPELYTAKIAPLIEKAMNGFNTTVFAYGATASGKSHTMTGTAEELGVIPCAVDGVFDAINGEPNREYLLRVSYMEIYNESIRDLLNFKRGPLKDDEKPTIHTDKGKVYVHPLAEEVVSSPQEVVDLLEKGNALRKVGVTDWNERSSRSHSVFTIVIESRPREGDRENDVRLSRLNLIDLAGSEKAAADLERRGEGKYINQSLLALREVINKLTEKKRSHIPYRNSKLTHLLENALGGDSNICVICTLSAEEPHHAETLETLKFAGRCSQVETRAKKNVLLSNDQALIKAKDQEIMALRRQLQTIRPPMATAESIDQLSDLSESVAAMEERKAKLTSQLAKLNSEILTSEILPRSSTGLFQSPKIKRRRISDFNTMGMGTPKKGMGDRRAVSNMVRVVEESDMSSSTLILENAEAARPFEEERKIVALRKSLAAREQELEAAKSELSHTMIRLALLPEREAEIGVLKDNLEAMRAELDATKSDFAETQIELAETVSKKSVQIDELEQIVLDLRKSREDLLVEDSQRLEALQKQLDGTIKELGKVTEGAQASIAQLEELRRVHESVLAEKEATASETSAHIARLSSEISKLQADRAASVSSAESNRNNITQLEINVTSLRKELDSEIQKRRDLEVELSAAHAALQEAEAGRKVAQDDLDRFQKAAMENETELVAELKTQLASERERNREAQALGSRELSELRHELERERVAAKDNFSLLQVEQEKCLQLECLTANLQREKTQAEAKHLSQTEDLLQRLDGLERGLASKNDKIALLESEVAKANSANTTSSARSSSLSTELAAAKITLETAEVRHQSQLDSLQAEVSALTKQLVTTMSSHREDVLSAHTNMQNREKELQDEIDRLKHAAEQSAKAQFATESTRNEEIKDLIARLMDSESQVATLSRANDELVAREDQAQAELARQKNSSEIAISAERERADQATHEAERFHITIVELQREAARMSVMEKTVEASALEIQELRTMLQEAQQKYADCDQRASNNQDRVHKLARELQEAEAHALDKSNRLVSLEAEIGKLRSDLSSMQQKLVLEQQRSSESIERSQRMATELEDLRQHHCPSANAATDPYLGIVSGSSMAVDGAPPSSPDRLVVLHAAEEIDRLEKVVEAQQLIIDDQKEKIKFWARELEQQREIVRALTLNADLSPPSRPSPRRHARAQSASETGSPRTGDHDVGVKKFLPSTFTAFNLAMPSTPTPLPMHPSQFDNTSARKGRRLTIEHDIGLLTDSSKVNRARAVFDRPGHPPASPTKTPSSHKRSGSAMTGSVPKQRRP</sequence>
<organism evidence="9 10">
    <name type="scientific">Papiliotrema laurentii</name>
    <name type="common">Cryptococcus laurentii</name>
    <dbReference type="NCBI Taxonomy" id="5418"/>
    <lineage>
        <taxon>Eukaryota</taxon>
        <taxon>Fungi</taxon>
        <taxon>Dikarya</taxon>
        <taxon>Basidiomycota</taxon>
        <taxon>Agaricomycotina</taxon>
        <taxon>Tremellomycetes</taxon>
        <taxon>Tremellales</taxon>
        <taxon>Rhynchogastremaceae</taxon>
        <taxon>Papiliotrema</taxon>
    </lineage>
</organism>